<evidence type="ECO:0000256" key="5">
    <source>
        <dbReference type="ARBA" id="ARBA00023237"/>
    </source>
</evidence>
<protein>
    <submittedName>
        <fullName evidence="9">RagB/SusD family nutrient uptake outer membrane protein</fullName>
    </submittedName>
</protein>
<dbReference type="EMBL" id="CP076128">
    <property type="protein sequence ID" value="QWG08619.1"/>
    <property type="molecule type" value="Genomic_DNA"/>
</dbReference>
<dbReference type="Proteomes" id="UP000682802">
    <property type="component" value="Chromosome 1"/>
</dbReference>
<keyword evidence="5" id="KW-0998">Cell outer membrane</keyword>
<evidence type="ECO:0000259" key="8">
    <source>
        <dbReference type="Pfam" id="PF14322"/>
    </source>
</evidence>
<dbReference type="PROSITE" id="PS51257">
    <property type="entry name" value="PROKAR_LIPOPROTEIN"/>
    <property type="match status" value="1"/>
</dbReference>
<keyword evidence="4" id="KW-0472">Membrane</keyword>
<accession>A0ABX8GYC7</accession>
<dbReference type="Pfam" id="PF14322">
    <property type="entry name" value="SusD-like_3"/>
    <property type="match status" value="1"/>
</dbReference>
<gene>
    <name evidence="9" type="ORF">KM029_06695</name>
</gene>
<reference evidence="9 10" key="1">
    <citation type="submission" date="2021-05" db="EMBL/GenBank/DDBJ databases">
        <title>Comparative genomic studies on the polysaccharide-degrading batcterial strains of the Flammeovirga genus.</title>
        <authorList>
            <person name="Zewei F."/>
            <person name="Zheng Z."/>
            <person name="Yu L."/>
            <person name="Ruyue G."/>
            <person name="Yanhong M."/>
            <person name="Yuanyuan C."/>
            <person name="Jingyan G."/>
            <person name="Wenjun H."/>
        </authorList>
    </citation>
    <scope>NUCLEOTIDE SEQUENCE [LARGE SCALE GENOMIC DNA]</scope>
    <source>
        <strain evidence="9 10">YS10</strain>
    </source>
</reference>
<keyword evidence="3 6" id="KW-0732">Signal</keyword>
<dbReference type="RefSeq" id="WP_144072533.1">
    <property type="nucleotide sequence ID" value="NZ_CP076128.1"/>
</dbReference>
<feature type="chain" id="PRO_5046720034" evidence="6">
    <location>
        <begin position="21"/>
        <end position="522"/>
    </location>
</feature>
<evidence type="ECO:0000256" key="3">
    <source>
        <dbReference type="ARBA" id="ARBA00022729"/>
    </source>
</evidence>
<dbReference type="InterPro" id="IPR033985">
    <property type="entry name" value="SusD-like_N"/>
</dbReference>
<dbReference type="InterPro" id="IPR012944">
    <property type="entry name" value="SusD_RagB_dom"/>
</dbReference>
<organism evidence="9 10">
    <name type="scientific">Flammeovirga kamogawensis</name>
    <dbReference type="NCBI Taxonomy" id="373891"/>
    <lineage>
        <taxon>Bacteria</taxon>
        <taxon>Pseudomonadati</taxon>
        <taxon>Bacteroidota</taxon>
        <taxon>Cytophagia</taxon>
        <taxon>Cytophagales</taxon>
        <taxon>Flammeovirgaceae</taxon>
        <taxon>Flammeovirga</taxon>
    </lineage>
</organism>
<evidence type="ECO:0000256" key="4">
    <source>
        <dbReference type="ARBA" id="ARBA00023136"/>
    </source>
</evidence>
<sequence length="522" mass="58352">MKTLAKYIIASALLSGTVGCSDFLNNPPQGVQTVDNFYQNEKEATQGLMASYYWLSGDDWYYKDFFRYVGDVCSDDAFDGYSDQLDFSLLSKFDITPQNEWLEQEWNYSYKGIYHANIVIDRVPNAPFDDQEIKDQIVSEAKVLRAYQYFGLVRNFGGVIIMDAESREEDAEKPRSTEAETWAFIESDLLAAIPHLPTRSAQGSDELGRITKGTAQALLAKVYLYQSKWTESLAQSREVMKGGYSLESSLSTLWDGTTRNSLESIFEIQTSNDMSFALGASFPTVSGSRSSQNGNVNGWGFDTPSSNLDIAFGSDDPRKGFTMIKHMDKLDGDGNPDATGTPYYAFADNENDGSNASGRINRKMFLKSSARTGQYYNDPYQYKIIRYADVLLMAAEAAYHTGDQSSAKNYVNQVRQRAIDNAAAGHGMALINSSGAQLLSDIYKERRLELAMEGERFYDLKRTGRMTQVIGDFVDYNMNSNTDYDAGNNKGSLWNESKHIVFPIPQTQIDLSNGAVKQNPGY</sequence>
<dbReference type="SUPFAM" id="SSF48452">
    <property type="entry name" value="TPR-like"/>
    <property type="match status" value="1"/>
</dbReference>
<evidence type="ECO:0000313" key="10">
    <source>
        <dbReference type="Proteomes" id="UP000682802"/>
    </source>
</evidence>
<evidence type="ECO:0000313" key="9">
    <source>
        <dbReference type="EMBL" id="QWG08619.1"/>
    </source>
</evidence>
<comment type="subcellular location">
    <subcellularLocation>
        <location evidence="1">Cell outer membrane</location>
    </subcellularLocation>
</comment>
<evidence type="ECO:0000256" key="6">
    <source>
        <dbReference type="SAM" id="SignalP"/>
    </source>
</evidence>
<evidence type="ECO:0000256" key="2">
    <source>
        <dbReference type="ARBA" id="ARBA00006275"/>
    </source>
</evidence>
<feature type="domain" description="RagB/SusD" evidence="7">
    <location>
        <begin position="263"/>
        <end position="522"/>
    </location>
</feature>
<proteinExistence type="inferred from homology"/>
<feature type="signal peptide" evidence="6">
    <location>
        <begin position="1"/>
        <end position="20"/>
    </location>
</feature>
<dbReference type="Pfam" id="PF07980">
    <property type="entry name" value="SusD_RagB"/>
    <property type="match status" value="1"/>
</dbReference>
<keyword evidence="10" id="KW-1185">Reference proteome</keyword>
<dbReference type="InterPro" id="IPR011990">
    <property type="entry name" value="TPR-like_helical_dom_sf"/>
</dbReference>
<dbReference type="CDD" id="cd08977">
    <property type="entry name" value="SusD"/>
    <property type="match status" value="1"/>
</dbReference>
<name>A0ABX8GYC7_9BACT</name>
<dbReference type="Gene3D" id="1.25.40.390">
    <property type="match status" value="1"/>
</dbReference>
<feature type="domain" description="SusD-like N-terminal" evidence="8">
    <location>
        <begin position="93"/>
        <end position="224"/>
    </location>
</feature>
<evidence type="ECO:0000259" key="7">
    <source>
        <dbReference type="Pfam" id="PF07980"/>
    </source>
</evidence>
<evidence type="ECO:0000256" key="1">
    <source>
        <dbReference type="ARBA" id="ARBA00004442"/>
    </source>
</evidence>
<comment type="similarity">
    <text evidence="2">Belongs to the SusD family.</text>
</comment>